<reference evidence="4 5" key="1">
    <citation type="journal article" date="2021" name="MBio">
        <title>A New Model Trypanosomatid, Novymonas esmeraldas: Genomic Perception of Its 'Candidatus Pandoraea novymonadis' Endosymbiont.</title>
        <authorList>
            <person name="Zakharova A."/>
            <person name="Saura A."/>
            <person name="Butenko A."/>
            <person name="Podesvova L."/>
            <person name="Warmusova S."/>
            <person name="Kostygov A.Y."/>
            <person name="Nenarokova A."/>
            <person name="Lukes J."/>
            <person name="Opperdoes F.R."/>
            <person name="Yurchenko V."/>
        </authorList>
    </citation>
    <scope>NUCLEOTIDE SEQUENCE [LARGE SCALE GENOMIC DNA]</scope>
    <source>
        <strain evidence="4 5">E262AT.01</strain>
    </source>
</reference>
<accession>A0AAW0F662</accession>
<keyword evidence="5" id="KW-1185">Reference proteome</keyword>
<dbReference type="GO" id="GO:0005930">
    <property type="term" value="C:axoneme"/>
    <property type="evidence" value="ECO:0007669"/>
    <property type="project" value="TreeGrafter"/>
</dbReference>
<feature type="region of interest" description="Disordered" evidence="3">
    <location>
        <begin position="203"/>
        <end position="224"/>
    </location>
</feature>
<dbReference type="GO" id="GO:0045504">
    <property type="term" value="F:dynein heavy chain binding"/>
    <property type="evidence" value="ECO:0007669"/>
    <property type="project" value="TreeGrafter"/>
</dbReference>
<dbReference type="EMBL" id="JAECZO010000012">
    <property type="protein sequence ID" value="KAK7201232.1"/>
    <property type="molecule type" value="Genomic_DNA"/>
</dbReference>
<evidence type="ECO:0000313" key="4">
    <source>
        <dbReference type="EMBL" id="KAK7201232.1"/>
    </source>
</evidence>
<proteinExistence type="predicted"/>
<protein>
    <submittedName>
        <fullName evidence="4">Axonemal dynein light chain</fullName>
    </submittedName>
</protein>
<gene>
    <name evidence="4" type="ORF">NESM_000184800</name>
</gene>
<organism evidence="4 5">
    <name type="scientific">Novymonas esmeraldas</name>
    <dbReference type="NCBI Taxonomy" id="1808958"/>
    <lineage>
        <taxon>Eukaryota</taxon>
        <taxon>Discoba</taxon>
        <taxon>Euglenozoa</taxon>
        <taxon>Kinetoplastea</taxon>
        <taxon>Metakinetoplastina</taxon>
        <taxon>Trypanosomatida</taxon>
        <taxon>Trypanosomatidae</taxon>
        <taxon>Novymonas</taxon>
    </lineage>
</organism>
<evidence type="ECO:0000313" key="5">
    <source>
        <dbReference type="Proteomes" id="UP001430356"/>
    </source>
</evidence>
<dbReference type="InterPro" id="IPR019347">
    <property type="entry name" value="Axonemal_dynein_light_chain"/>
</dbReference>
<name>A0AAW0F662_9TRYP</name>
<sequence length="451" mass="47363">MAVPDGRSVYDVLGTVLYRTIPVALDADAPTQQQQQSQQQQQQQWGDFDVPLDYDAALALRERDELAMAARYIATTARGGAGAATSGVGGGGGGGAVASRDGTTAAADRVSSATAGHRPAAASAAAASSLHRPGGGRAPLPTTKALQRPRIGGSVSGNSLAITARSGVDASGQWDTTAADDIPAQNARVVKARLRAAAAAATKRIGGGGSSSATAGGARTPHSTGAVTVAQAIESLFPLEAVDGSSSSSDGSDNDDDAGTGAVGAVAAGTPTLWRRADVAHLSRLDVVLLYQHLQQRCACESARPRGVVCPNRERIYSDGLRELTRQLTLLCPERGLLLDELARSMRQSTETYDVLLDSASQYAVRKSTERDLHQHLFAEKATLESEVRRREHRVSEWRAKLAGLQKRFEEQQAADGVVHAEEIAYAKRANLQLVSEIKRLASEAEKAKEA</sequence>
<evidence type="ECO:0000256" key="2">
    <source>
        <dbReference type="SAM" id="Coils"/>
    </source>
</evidence>
<feature type="compositionally biased region" description="Low complexity" evidence="3">
    <location>
        <begin position="111"/>
        <end position="129"/>
    </location>
</feature>
<dbReference type="PANTHER" id="PTHR13183:SF2">
    <property type="entry name" value="ARM LIGHT CHAIN, AXONEMAL, PUTATIVE-RELATED"/>
    <property type="match status" value="1"/>
</dbReference>
<keyword evidence="1 2" id="KW-0175">Coiled coil</keyword>
<dbReference type="PANTHER" id="PTHR13183">
    <property type="entry name" value="AXONEMAL INNER ARM DYNEIN LIGHT CHAIN 28"/>
    <property type="match status" value="1"/>
</dbReference>
<evidence type="ECO:0000256" key="1">
    <source>
        <dbReference type="ARBA" id="ARBA00023054"/>
    </source>
</evidence>
<evidence type="ECO:0000256" key="3">
    <source>
        <dbReference type="SAM" id="MobiDB-lite"/>
    </source>
</evidence>
<feature type="region of interest" description="Disordered" evidence="3">
    <location>
        <begin position="242"/>
        <end position="262"/>
    </location>
</feature>
<comment type="caution">
    <text evidence="4">The sequence shown here is derived from an EMBL/GenBank/DDBJ whole genome shotgun (WGS) entry which is preliminary data.</text>
</comment>
<dbReference type="Pfam" id="PF10211">
    <property type="entry name" value="Ax_dynein_light"/>
    <property type="match status" value="1"/>
</dbReference>
<feature type="region of interest" description="Disordered" evidence="3">
    <location>
        <begin position="80"/>
        <end position="153"/>
    </location>
</feature>
<dbReference type="AlphaFoldDB" id="A0AAW0F662"/>
<dbReference type="Proteomes" id="UP001430356">
    <property type="component" value="Unassembled WGS sequence"/>
</dbReference>
<feature type="compositionally biased region" description="Gly residues" evidence="3">
    <location>
        <begin position="80"/>
        <end position="96"/>
    </location>
</feature>
<feature type="coiled-coil region" evidence="2">
    <location>
        <begin position="395"/>
        <end position="451"/>
    </location>
</feature>